<evidence type="ECO:0000313" key="3">
    <source>
        <dbReference type="Proteomes" id="UP000325315"/>
    </source>
</evidence>
<keyword evidence="1" id="KW-0812">Transmembrane</keyword>
<proteinExistence type="predicted"/>
<name>A0A5B6VB74_9ROSI</name>
<dbReference type="PANTHER" id="PTHR33116">
    <property type="entry name" value="REVERSE TRANSCRIPTASE ZINC-BINDING DOMAIN-CONTAINING PROTEIN-RELATED-RELATED"/>
    <property type="match status" value="1"/>
</dbReference>
<sequence length="116" mass="13375">MLFCKASRDQVVVSVGFDRIDDLGCYLGMPLFHNRVTVHTFDFIVSKVRQKLSGWDARKLSLAGQIILVRLVLLAIPNYFMFTIRVPLFLCNEIERLARNFIWGTTNNKRKIALLS</sequence>
<dbReference type="PANTHER" id="PTHR33116:SF75">
    <property type="entry name" value="RIBONUCLEASE H PROTEIN"/>
    <property type="match status" value="1"/>
</dbReference>
<dbReference type="GO" id="GO:0003964">
    <property type="term" value="F:RNA-directed DNA polymerase activity"/>
    <property type="evidence" value="ECO:0007669"/>
    <property type="project" value="UniProtKB-KW"/>
</dbReference>
<keyword evidence="2" id="KW-0548">Nucleotidyltransferase</keyword>
<dbReference type="Proteomes" id="UP000325315">
    <property type="component" value="Unassembled WGS sequence"/>
</dbReference>
<keyword evidence="1" id="KW-0472">Membrane</keyword>
<dbReference type="EMBL" id="SMMG02000007">
    <property type="protein sequence ID" value="KAA3466450.1"/>
    <property type="molecule type" value="Genomic_DNA"/>
</dbReference>
<keyword evidence="1" id="KW-1133">Transmembrane helix</keyword>
<keyword evidence="2" id="KW-0808">Transferase</keyword>
<gene>
    <name evidence="2" type="ORF">EPI10_001542</name>
</gene>
<organism evidence="2 3">
    <name type="scientific">Gossypium australe</name>
    <dbReference type="NCBI Taxonomy" id="47621"/>
    <lineage>
        <taxon>Eukaryota</taxon>
        <taxon>Viridiplantae</taxon>
        <taxon>Streptophyta</taxon>
        <taxon>Embryophyta</taxon>
        <taxon>Tracheophyta</taxon>
        <taxon>Spermatophyta</taxon>
        <taxon>Magnoliopsida</taxon>
        <taxon>eudicotyledons</taxon>
        <taxon>Gunneridae</taxon>
        <taxon>Pentapetalae</taxon>
        <taxon>rosids</taxon>
        <taxon>malvids</taxon>
        <taxon>Malvales</taxon>
        <taxon>Malvaceae</taxon>
        <taxon>Malvoideae</taxon>
        <taxon>Gossypium</taxon>
    </lineage>
</organism>
<reference evidence="3" key="1">
    <citation type="journal article" date="2019" name="Plant Biotechnol. J.">
        <title>Genome sequencing of the Australian wild diploid species Gossypium australe highlights disease resistance and delayed gland morphogenesis.</title>
        <authorList>
            <person name="Cai Y."/>
            <person name="Cai X."/>
            <person name="Wang Q."/>
            <person name="Wang P."/>
            <person name="Zhang Y."/>
            <person name="Cai C."/>
            <person name="Xu Y."/>
            <person name="Wang K."/>
            <person name="Zhou Z."/>
            <person name="Wang C."/>
            <person name="Geng S."/>
            <person name="Li B."/>
            <person name="Dong Q."/>
            <person name="Hou Y."/>
            <person name="Wang H."/>
            <person name="Ai P."/>
            <person name="Liu Z."/>
            <person name="Yi F."/>
            <person name="Sun M."/>
            <person name="An G."/>
            <person name="Cheng J."/>
            <person name="Zhang Y."/>
            <person name="Shi Q."/>
            <person name="Xie Y."/>
            <person name="Shi X."/>
            <person name="Chang Y."/>
            <person name="Huang F."/>
            <person name="Chen Y."/>
            <person name="Hong S."/>
            <person name="Mi L."/>
            <person name="Sun Q."/>
            <person name="Zhang L."/>
            <person name="Zhou B."/>
            <person name="Peng R."/>
            <person name="Zhang X."/>
            <person name="Liu F."/>
        </authorList>
    </citation>
    <scope>NUCLEOTIDE SEQUENCE [LARGE SCALE GENOMIC DNA]</scope>
    <source>
        <strain evidence="3">cv. PA1801</strain>
    </source>
</reference>
<evidence type="ECO:0000256" key="1">
    <source>
        <dbReference type="SAM" id="Phobius"/>
    </source>
</evidence>
<keyword evidence="3" id="KW-1185">Reference proteome</keyword>
<comment type="caution">
    <text evidence="2">The sequence shown here is derived from an EMBL/GenBank/DDBJ whole genome shotgun (WGS) entry which is preliminary data.</text>
</comment>
<keyword evidence="2" id="KW-0695">RNA-directed DNA polymerase</keyword>
<dbReference type="OrthoDB" id="990063at2759"/>
<evidence type="ECO:0000313" key="2">
    <source>
        <dbReference type="EMBL" id="KAA3466450.1"/>
    </source>
</evidence>
<accession>A0A5B6VB74</accession>
<protein>
    <submittedName>
        <fullName evidence="2">Reverse transcriptase</fullName>
    </submittedName>
</protein>
<feature type="transmembrane region" description="Helical" evidence="1">
    <location>
        <begin position="60"/>
        <end position="80"/>
    </location>
</feature>
<dbReference type="AlphaFoldDB" id="A0A5B6VB74"/>